<dbReference type="EnsemblMetazoa" id="GPPI028894-RA">
    <property type="protein sequence ID" value="GPPI028894-PA"/>
    <property type="gene ID" value="GPPI028894"/>
</dbReference>
<dbReference type="AlphaFoldDB" id="A0A1B0BG28"/>
<evidence type="ECO:0008006" key="3">
    <source>
        <dbReference type="Google" id="ProtNLM"/>
    </source>
</evidence>
<evidence type="ECO:0000313" key="1">
    <source>
        <dbReference type="EnsemblMetazoa" id="GPPI028894-PA"/>
    </source>
</evidence>
<reference evidence="1" key="2">
    <citation type="submission" date="2020-05" db="UniProtKB">
        <authorList>
            <consortium name="EnsemblMetazoa"/>
        </authorList>
    </citation>
    <scope>IDENTIFICATION</scope>
    <source>
        <strain evidence="1">IAEA</strain>
    </source>
</reference>
<dbReference type="Proteomes" id="UP000092460">
    <property type="component" value="Unassembled WGS sequence"/>
</dbReference>
<accession>A0A1B0BG28</accession>
<reference evidence="2" key="1">
    <citation type="submission" date="2015-01" db="EMBL/GenBank/DDBJ databases">
        <authorList>
            <person name="Aksoy S."/>
            <person name="Warren W."/>
            <person name="Wilson R.K."/>
        </authorList>
    </citation>
    <scope>NUCLEOTIDE SEQUENCE [LARGE SCALE GENOMIC DNA]</scope>
    <source>
        <strain evidence="2">IAEA</strain>
    </source>
</reference>
<name>A0A1B0BG28_9MUSC</name>
<organism evidence="1 2">
    <name type="scientific">Glossina palpalis gambiensis</name>
    <dbReference type="NCBI Taxonomy" id="67801"/>
    <lineage>
        <taxon>Eukaryota</taxon>
        <taxon>Metazoa</taxon>
        <taxon>Ecdysozoa</taxon>
        <taxon>Arthropoda</taxon>
        <taxon>Hexapoda</taxon>
        <taxon>Insecta</taxon>
        <taxon>Pterygota</taxon>
        <taxon>Neoptera</taxon>
        <taxon>Endopterygota</taxon>
        <taxon>Diptera</taxon>
        <taxon>Brachycera</taxon>
        <taxon>Muscomorpha</taxon>
        <taxon>Hippoboscoidea</taxon>
        <taxon>Glossinidae</taxon>
        <taxon>Glossina</taxon>
    </lineage>
</organism>
<keyword evidence="2" id="KW-1185">Reference proteome</keyword>
<protein>
    <recommendedName>
        <fullName evidence="3">Protein quiver</fullName>
    </recommendedName>
</protein>
<dbReference type="VEuPathDB" id="VectorBase:GPPI028894"/>
<sequence length="79" mass="8736">MFLPILKLRNFYKSSIITVLLFMKFVTNGAAIKCFVCDSSDNKSCANLKSNASIVAELKTNTTNVTTILMGLFRSLPIN</sequence>
<dbReference type="EMBL" id="JXJN01013736">
    <property type="status" value="NOT_ANNOTATED_CDS"/>
    <property type="molecule type" value="Genomic_DNA"/>
</dbReference>
<proteinExistence type="predicted"/>
<evidence type="ECO:0000313" key="2">
    <source>
        <dbReference type="Proteomes" id="UP000092460"/>
    </source>
</evidence>